<keyword evidence="1" id="KW-1133">Transmembrane helix</keyword>
<dbReference type="InterPro" id="IPR003675">
    <property type="entry name" value="Rce1/LyrA-like_dom"/>
</dbReference>
<name>A0A6N7V239_9FIRM</name>
<dbReference type="GO" id="GO:0004175">
    <property type="term" value="F:endopeptidase activity"/>
    <property type="evidence" value="ECO:0007669"/>
    <property type="project" value="UniProtKB-ARBA"/>
</dbReference>
<gene>
    <name evidence="3" type="ORF">FYJ34_10255</name>
</gene>
<keyword evidence="1" id="KW-0812">Transmembrane</keyword>
<sequence length="239" mass="26008">MKKHVMVLGLYMLIMGGGLAVCNIFFGTTYASENFSEKFLPVMFLLAVLATCYRWKNRDALSLTIENRPGYLWAAVTILPILGLGLYAAATSFSVSTTFFIALLDVVLIGIAEEGMYRGILLGGLVKKINPAAAIIVSAACFSLLHALNFLGGMSSGEVLNQMGSTFLMGLFLGAIYLETKKLYLPILFHSAWDYILLSGAISDSSVLIVFLMGVSLAELVVSIILLLKFRKMKTPVLR</sequence>
<dbReference type="GO" id="GO:0008237">
    <property type="term" value="F:metallopeptidase activity"/>
    <property type="evidence" value="ECO:0007669"/>
    <property type="project" value="UniProtKB-KW"/>
</dbReference>
<keyword evidence="3" id="KW-0482">Metalloprotease</keyword>
<organism evidence="3 4">
    <name type="scientific">Suipraeoptans intestinalis</name>
    <dbReference type="NCBI Taxonomy" id="2606628"/>
    <lineage>
        <taxon>Bacteria</taxon>
        <taxon>Bacillati</taxon>
        <taxon>Bacillota</taxon>
        <taxon>Clostridia</taxon>
        <taxon>Lachnospirales</taxon>
        <taxon>Lachnospiraceae</taxon>
        <taxon>Suipraeoptans</taxon>
    </lineage>
</organism>
<feature type="transmembrane region" description="Helical" evidence="1">
    <location>
        <begin position="132"/>
        <end position="153"/>
    </location>
</feature>
<dbReference type="GO" id="GO:0080120">
    <property type="term" value="P:CAAX-box protein maturation"/>
    <property type="evidence" value="ECO:0007669"/>
    <property type="project" value="UniProtKB-ARBA"/>
</dbReference>
<dbReference type="PANTHER" id="PTHR36435:SF1">
    <property type="entry name" value="CAAX AMINO TERMINAL PROTEASE FAMILY PROTEIN"/>
    <property type="match status" value="1"/>
</dbReference>
<dbReference type="AlphaFoldDB" id="A0A6N7V239"/>
<dbReference type="PANTHER" id="PTHR36435">
    <property type="entry name" value="SLR1288 PROTEIN"/>
    <property type="match status" value="1"/>
</dbReference>
<feature type="transmembrane region" description="Helical" evidence="1">
    <location>
        <begin position="38"/>
        <end position="55"/>
    </location>
</feature>
<evidence type="ECO:0000256" key="1">
    <source>
        <dbReference type="SAM" id="Phobius"/>
    </source>
</evidence>
<protein>
    <submittedName>
        <fullName evidence="3">CPBP family intramembrane metalloprotease</fullName>
    </submittedName>
</protein>
<feature type="transmembrane region" description="Helical" evidence="1">
    <location>
        <begin position="208"/>
        <end position="230"/>
    </location>
</feature>
<evidence type="ECO:0000313" key="3">
    <source>
        <dbReference type="EMBL" id="MSR94625.1"/>
    </source>
</evidence>
<feature type="transmembrane region" description="Helical" evidence="1">
    <location>
        <begin position="159"/>
        <end position="178"/>
    </location>
</feature>
<proteinExistence type="predicted"/>
<evidence type="ECO:0000259" key="2">
    <source>
        <dbReference type="Pfam" id="PF02517"/>
    </source>
</evidence>
<feature type="domain" description="CAAX prenyl protease 2/Lysostaphin resistance protein A-like" evidence="2">
    <location>
        <begin position="98"/>
        <end position="196"/>
    </location>
</feature>
<dbReference type="RefSeq" id="WP_154478338.1">
    <property type="nucleotide sequence ID" value="NZ_VULY01000018.1"/>
</dbReference>
<feature type="transmembrane region" description="Helical" evidence="1">
    <location>
        <begin position="71"/>
        <end position="89"/>
    </location>
</feature>
<keyword evidence="4" id="KW-1185">Reference proteome</keyword>
<accession>A0A6N7V239</accession>
<keyword evidence="3" id="KW-0378">Hydrolase</keyword>
<dbReference type="GO" id="GO:0006508">
    <property type="term" value="P:proteolysis"/>
    <property type="evidence" value="ECO:0007669"/>
    <property type="project" value="UniProtKB-KW"/>
</dbReference>
<keyword evidence="3" id="KW-0645">Protease</keyword>
<feature type="transmembrane region" description="Helical" evidence="1">
    <location>
        <begin position="95"/>
        <end position="112"/>
    </location>
</feature>
<reference evidence="3 4" key="1">
    <citation type="submission" date="2019-08" db="EMBL/GenBank/DDBJ databases">
        <title>In-depth cultivation of the pig gut microbiome towards novel bacterial diversity and tailored functional studies.</title>
        <authorList>
            <person name="Wylensek D."/>
            <person name="Hitch T.C.A."/>
            <person name="Clavel T."/>
        </authorList>
    </citation>
    <scope>NUCLEOTIDE SEQUENCE [LARGE SCALE GENOMIC DNA]</scope>
    <source>
        <strain evidence="3 4">68-1-5</strain>
    </source>
</reference>
<comment type="caution">
    <text evidence="3">The sequence shown here is derived from an EMBL/GenBank/DDBJ whole genome shotgun (WGS) entry which is preliminary data.</text>
</comment>
<dbReference type="InterPro" id="IPR052710">
    <property type="entry name" value="CAAX_protease"/>
</dbReference>
<evidence type="ECO:0000313" key="4">
    <source>
        <dbReference type="Proteomes" id="UP000434409"/>
    </source>
</evidence>
<feature type="transmembrane region" description="Helical" evidence="1">
    <location>
        <begin position="183"/>
        <end position="202"/>
    </location>
</feature>
<keyword evidence="1" id="KW-0472">Membrane</keyword>
<feature type="transmembrane region" description="Helical" evidence="1">
    <location>
        <begin position="7"/>
        <end position="26"/>
    </location>
</feature>
<dbReference type="Pfam" id="PF02517">
    <property type="entry name" value="Rce1-like"/>
    <property type="match status" value="1"/>
</dbReference>
<dbReference type="EMBL" id="VULY01000018">
    <property type="protein sequence ID" value="MSR94625.1"/>
    <property type="molecule type" value="Genomic_DNA"/>
</dbReference>
<dbReference type="Proteomes" id="UP000434409">
    <property type="component" value="Unassembled WGS sequence"/>
</dbReference>